<dbReference type="Pfam" id="PF03412">
    <property type="entry name" value="Peptidase_C39"/>
    <property type="match status" value="1"/>
</dbReference>
<name>A0ABQ2LA53_9BACL</name>
<dbReference type="Proteomes" id="UP000606653">
    <property type="component" value="Unassembled WGS sequence"/>
</dbReference>
<sequence>MKNASLWAAGAVLAAAAVRYRAWPQKDPISGGDIPESYMIPGSNRIDYQGRRDCAAFSSAYVLRHLGMEADGSELYKSYPRKLLDGTVDPKGILVLFRQLGYEASFYQGDAETLKRQIGRGVPVILFIKTIPNKRHLHFVPVVGYDRENFYLAESLEHKANDDGPNHNRKLPIAELESIWRTNLLYRQSYIVVHAQDRSD</sequence>
<dbReference type="Gene3D" id="3.90.70.10">
    <property type="entry name" value="Cysteine proteinases"/>
    <property type="match status" value="1"/>
</dbReference>
<dbReference type="RefSeq" id="WP_018978915.1">
    <property type="nucleotide sequence ID" value="NZ_BMLN01000015.1"/>
</dbReference>
<dbReference type="EMBL" id="BMLN01000015">
    <property type="protein sequence ID" value="GGO08308.1"/>
    <property type="molecule type" value="Genomic_DNA"/>
</dbReference>
<dbReference type="InterPro" id="IPR005074">
    <property type="entry name" value="Peptidase_C39"/>
</dbReference>
<evidence type="ECO:0000313" key="2">
    <source>
        <dbReference type="EMBL" id="GGO08308.1"/>
    </source>
</evidence>
<evidence type="ECO:0000259" key="1">
    <source>
        <dbReference type="PROSITE" id="PS50990"/>
    </source>
</evidence>
<proteinExistence type="predicted"/>
<reference evidence="3" key="1">
    <citation type="journal article" date="2019" name="Int. J. Syst. Evol. Microbiol.">
        <title>The Global Catalogue of Microorganisms (GCM) 10K type strain sequencing project: providing services to taxonomists for standard genome sequencing and annotation.</title>
        <authorList>
            <consortium name="The Broad Institute Genomics Platform"/>
            <consortium name="The Broad Institute Genome Sequencing Center for Infectious Disease"/>
            <person name="Wu L."/>
            <person name="Ma J."/>
        </authorList>
    </citation>
    <scope>NUCLEOTIDE SEQUENCE [LARGE SCALE GENOMIC DNA]</scope>
    <source>
        <strain evidence="3">CGMCC 1.6964</strain>
    </source>
</reference>
<gene>
    <name evidence="2" type="ORF">GCM10010969_37640</name>
</gene>
<evidence type="ECO:0000313" key="3">
    <source>
        <dbReference type="Proteomes" id="UP000606653"/>
    </source>
</evidence>
<feature type="domain" description="Peptidase C39" evidence="1">
    <location>
        <begin position="49"/>
        <end position="187"/>
    </location>
</feature>
<accession>A0ABQ2LA53</accession>
<protein>
    <recommendedName>
        <fullName evidence="1">Peptidase C39 domain-containing protein</fullName>
    </recommendedName>
</protein>
<keyword evidence="3" id="KW-1185">Reference proteome</keyword>
<organism evidence="2 3">
    <name type="scientific">Saccharibacillus kuerlensis</name>
    <dbReference type="NCBI Taxonomy" id="459527"/>
    <lineage>
        <taxon>Bacteria</taxon>
        <taxon>Bacillati</taxon>
        <taxon>Bacillota</taxon>
        <taxon>Bacilli</taxon>
        <taxon>Bacillales</taxon>
        <taxon>Paenibacillaceae</taxon>
        <taxon>Saccharibacillus</taxon>
    </lineage>
</organism>
<comment type="caution">
    <text evidence="2">The sequence shown here is derived from an EMBL/GenBank/DDBJ whole genome shotgun (WGS) entry which is preliminary data.</text>
</comment>
<dbReference type="PROSITE" id="PS50990">
    <property type="entry name" value="PEPTIDASE_C39"/>
    <property type="match status" value="1"/>
</dbReference>